<reference evidence="2 3" key="1">
    <citation type="journal article" date="2015" name="Nature">
        <title>rRNA introns, odd ribosomes, and small enigmatic genomes across a large radiation of phyla.</title>
        <authorList>
            <person name="Brown C.T."/>
            <person name="Hug L.A."/>
            <person name="Thomas B.C."/>
            <person name="Sharon I."/>
            <person name="Castelle C.J."/>
            <person name="Singh A."/>
            <person name="Wilkins M.J."/>
            <person name="Williams K.H."/>
            <person name="Banfield J.F."/>
        </authorList>
    </citation>
    <scope>NUCLEOTIDE SEQUENCE [LARGE SCALE GENOMIC DNA]</scope>
</reference>
<evidence type="ECO:0000313" key="2">
    <source>
        <dbReference type="EMBL" id="KKQ18485.1"/>
    </source>
</evidence>
<dbReference type="Proteomes" id="UP000034508">
    <property type="component" value="Unassembled WGS sequence"/>
</dbReference>
<keyword evidence="2" id="KW-0808">Transferase</keyword>
<dbReference type="PANTHER" id="PTHR43630:SF2">
    <property type="entry name" value="GLYCOSYLTRANSFERASE"/>
    <property type="match status" value="1"/>
</dbReference>
<dbReference type="Gene3D" id="3.90.550.10">
    <property type="entry name" value="Spore Coat Polysaccharide Biosynthesis Protein SpsA, Chain A"/>
    <property type="match status" value="1"/>
</dbReference>
<protein>
    <submittedName>
        <fullName evidence="2">Glycosyl transferase family 2</fullName>
    </submittedName>
</protein>
<dbReference type="AlphaFoldDB" id="A0A0G0FXA4"/>
<comment type="caution">
    <text evidence="2">The sequence shown here is derived from an EMBL/GenBank/DDBJ whole genome shotgun (WGS) entry which is preliminary data.</text>
</comment>
<name>A0A0G0FXA4_9BACT</name>
<proteinExistence type="predicted"/>
<dbReference type="EMBL" id="LBSM01000004">
    <property type="protein sequence ID" value="KKQ18485.1"/>
    <property type="molecule type" value="Genomic_DNA"/>
</dbReference>
<dbReference type="PANTHER" id="PTHR43630">
    <property type="entry name" value="POLY-BETA-1,6-N-ACETYL-D-GLUCOSAMINE SYNTHASE"/>
    <property type="match status" value="1"/>
</dbReference>
<accession>A0A0G0FXA4</accession>
<dbReference type="InterPro" id="IPR001173">
    <property type="entry name" value="Glyco_trans_2-like"/>
</dbReference>
<gene>
    <name evidence="2" type="ORF">US31_C0004G0047</name>
</gene>
<dbReference type="InterPro" id="IPR029044">
    <property type="entry name" value="Nucleotide-diphossugar_trans"/>
</dbReference>
<feature type="domain" description="Glycosyltransferase 2-like" evidence="1">
    <location>
        <begin position="4"/>
        <end position="116"/>
    </location>
</feature>
<dbReference type="CDD" id="cd02511">
    <property type="entry name" value="Beta4Glucosyltransferase"/>
    <property type="match status" value="1"/>
</dbReference>
<dbReference type="GO" id="GO:0016740">
    <property type="term" value="F:transferase activity"/>
    <property type="evidence" value="ECO:0007669"/>
    <property type="project" value="UniProtKB-KW"/>
</dbReference>
<dbReference type="SUPFAM" id="SSF53448">
    <property type="entry name" value="Nucleotide-diphospho-sugar transferases"/>
    <property type="match status" value="1"/>
</dbReference>
<dbReference type="Pfam" id="PF00535">
    <property type="entry name" value="Glycos_transf_2"/>
    <property type="match status" value="1"/>
</dbReference>
<organism evidence="2 3">
    <name type="scientific">Berkelbacteria bacterium GW2011_GWA1_36_9</name>
    <dbReference type="NCBI Taxonomy" id="1618331"/>
    <lineage>
        <taxon>Bacteria</taxon>
        <taxon>Candidatus Berkelbacteria</taxon>
    </lineage>
</organism>
<evidence type="ECO:0000259" key="1">
    <source>
        <dbReference type="Pfam" id="PF00535"/>
    </source>
</evidence>
<evidence type="ECO:0000313" key="3">
    <source>
        <dbReference type="Proteomes" id="UP000034508"/>
    </source>
</evidence>
<sequence length="269" mass="31110">MKLSTIVIAKDEEERISACLESAKWANELVVVMDDSVDNTAKIAKKYTNEVLIYKGEHDFAKLRNWAMEQTSGEWVLFLDADERILSPLKEEIVNAISGSEKSAFAIPRKNIIFGTEKKYGPFWPDFVIRLLKRENFTGWAGKIHEQPTFEGSLGYLKNPFLHLTHRDLNQIICKSLDWSNIDAKLRLSSNHPKISSWRLIRILLIELFNQGFLRKGFFAGTIGTMDAILQTFSLVMTYIRLWEMQQSRPLDRVYAEIDKKLIDGNFKF</sequence>